<comment type="caution">
    <text evidence="2">The sequence shown here is derived from an EMBL/GenBank/DDBJ whole genome shotgun (WGS) entry which is preliminary data.</text>
</comment>
<dbReference type="InterPro" id="IPR029068">
    <property type="entry name" value="Glyas_Bleomycin-R_OHBP_Dase"/>
</dbReference>
<sequence length="160" mass="17591">MVTTRTHLWFSNNRAHEAARFYAEHVPGSSVDSVLVAPEGVPGAAAGEPFIVEFTVAGLPVTGLNAGPSFTLNEAFSFYLRVDTQEEVDHFWEVLTSDGGEPGPCGWCKDRFGVSWQVVPRRLEELCGDYTTDANKRAMNAMLQMHKIDVPALEAAYRGE</sequence>
<keyword evidence="3" id="KW-1185">Reference proteome</keyword>
<feature type="domain" description="PhnB-like" evidence="1">
    <location>
        <begin position="6"/>
        <end position="119"/>
    </location>
</feature>
<evidence type="ECO:0000313" key="3">
    <source>
        <dbReference type="Proteomes" id="UP000632535"/>
    </source>
</evidence>
<protein>
    <submittedName>
        <fullName evidence="2">VOC family protein</fullName>
    </submittedName>
</protein>
<reference evidence="3" key="1">
    <citation type="journal article" date="2019" name="Int. J. Syst. Evol. Microbiol.">
        <title>The Global Catalogue of Microorganisms (GCM) 10K type strain sequencing project: providing services to taxonomists for standard genome sequencing and annotation.</title>
        <authorList>
            <consortium name="The Broad Institute Genomics Platform"/>
            <consortium name="The Broad Institute Genome Sequencing Center for Infectious Disease"/>
            <person name="Wu L."/>
            <person name="Ma J."/>
        </authorList>
    </citation>
    <scope>NUCLEOTIDE SEQUENCE [LARGE SCALE GENOMIC DNA]</scope>
    <source>
        <strain evidence="3">CCM 8653</strain>
    </source>
</reference>
<dbReference type="PIRSF" id="PIRSF021700">
    <property type="entry name" value="3_dmu_93_MTrfase"/>
    <property type="match status" value="1"/>
</dbReference>
<dbReference type="Pfam" id="PF06983">
    <property type="entry name" value="3-dmu-9_3-mt"/>
    <property type="match status" value="1"/>
</dbReference>
<dbReference type="InterPro" id="IPR009725">
    <property type="entry name" value="3_dmu_93_MTrfase"/>
</dbReference>
<dbReference type="RefSeq" id="WP_188523529.1">
    <property type="nucleotide sequence ID" value="NZ_BMDG01000006.1"/>
</dbReference>
<dbReference type="InterPro" id="IPR028973">
    <property type="entry name" value="PhnB-like"/>
</dbReference>
<dbReference type="PANTHER" id="PTHR33990:SF2">
    <property type="entry name" value="PHNB-LIKE DOMAIN-CONTAINING PROTEIN"/>
    <property type="match status" value="1"/>
</dbReference>
<evidence type="ECO:0000313" key="2">
    <source>
        <dbReference type="EMBL" id="GGI08129.1"/>
    </source>
</evidence>
<name>A0ABQ2B558_9MICO</name>
<dbReference type="Gene3D" id="3.10.180.10">
    <property type="entry name" value="2,3-Dihydroxybiphenyl 1,2-Dioxygenase, domain 1"/>
    <property type="match status" value="1"/>
</dbReference>
<organism evidence="2 3">
    <name type="scientific">Isoptericola cucumis</name>
    <dbReference type="NCBI Taxonomy" id="1776856"/>
    <lineage>
        <taxon>Bacteria</taxon>
        <taxon>Bacillati</taxon>
        <taxon>Actinomycetota</taxon>
        <taxon>Actinomycetes</taxon>
        <taxon>Micrococcales</taxon>
        <taxon>Promicromonosporaceae</taxon>
        <taxon>Isoptericola</taxon>
    </lineage>
</organism>
<evidence type="ECO:0000259" key="1">
    <source>
        <dbReference type="Pfam" id="PF06983"/>
    </source>
</evidence>
<dbReference type="SUPFAM" id="SSF54593">
    <property type="entry name" value="Glyoxalase/Bleomycin resistance protein/Dihydroxybiphenyl dioxygenase"/>
    <property type="match status" value="1"/>
</dbReference>
<dbReference type="PANTHER" id="PTHR33990">
    <property type="entry name" value="PROTEIN YJDN-RELATED"/>
    <property type="match status" value="1"/>
</dbReference>
<dbReference type="EMBL" id="BMDG01000006">
    <property type="protein sequence ID" value="GGI08129.1"/>
    <property type="molecule type" value="Genomic_DNA"/>
</dbReference>
<gene>
    <name evidence="2" type="ORF">GCM10007368_19610</name>
</gene>
<accession>A0ABQ2B558</accession>
<proteinExistence type="predicted"/>
<dbReference type="Proteomes" id="UP000632535">
    <property type="component" value="Unassembled WGS sequence"/>
</dbReference>
<dbReference type="CDD" id="cd06588">
    <property type="entry name" value="PhnB_like"/>
    <property type="match status" value="1"/>
</dbReference>